<name>A0ABZ2TQ25_9FLAO</name>
<evidence type="ECO:0000313" key="2">
    <source>
        <dbReference type="EMBL" id="WYW55115.1"/>
    </source>
</evidence>
<sequence>MKKQLLSIFFATFFCSFYAQNNSEIANVYINRANTAIEESIDYKEALDLFEKAMKYMDTVTKPSVADLGARIYYELKNYRQAQKYSKQYFLLAKNKKSETYQQQLELFVTIDEELKEQIERERILEEERIRKSKELKRIDSLKFIWKKTSMDMALKVDSVYNFNANNYALFSKEGKFGVINDKAEIILEAKEYTNAINFAGYFLLLNKSKEATKIYSFNTNSGTGILLPNPSDFNALSTHFGKVMLPRENGRLITYPNNSYEPLVFDLNQGKIVKISNKEDLMKDLKKNDVLRKYNKDGEVKVDKDWYLFGGHLGGGIYPLYVEGDYNVKAFLCSVDGTMLYADSKYDYIGSFHDNKAQAVKGDTISWVNQNGTKVSKAKDSKANYKGDSKVFKVEDGVYQILKNGVIINGDKKLEKLPEYLRKFQ</sequence>
<keyword evidence="1" id="KW-0732">Signal</keyword>
<feature type="chain" id="PRO_5046528307" evidence="1">
    <location>
        <begin position="20"/>
        <end position="426"/>
    </location>
</feature>
<feature type="signal peptide" evidence="1">
    <location>
        <begin position="1"/>
        <end position="19"/>
    </location>
</feature>
<gene>
    <name evidence="2" type="ORF">WG950_11305</name>
</gene>
<keyword evidence="3" id="KW-1185">Reference proteome</keyword>
<evidence type="ECO:0000313" key="3">
    <source>
        <dbReference type="Proteomes" id="UP001491088"/>
    </source>
</evidence>
<accession>A0ABZ2TQ25</accession>
<dbReference type="EMBL" id="CP150496">
    <property type="protein sequence ID" value="WYW55115.1"/>
    <property type="molecule type" value="Genomic_DNA"/>
</dbReference>
<protein>
    <submittedName>
        <fullName evidence="2">Tetratricopeptide repeat protein</fullName>
    </submittedName>
</protein>
<reference evidence="2 3" key="1">
    <citation type="submission" date="2024-03" db="EMBL/GenBank/DDBJ databases">
        <authorList>
            <person name="Cao K."/>
        </authorList>
    </citation>
    <scope>NUCLEOTIDE SEQUENCE [LARGE SCALE GENOMIC DNA]</scope>
    <source>
        <strain evidence="2 3">MCCC 1K00696</strain>
    </source>
</reference>
<dbReference type="InterPro" id="IPR011990">
    <property type="entry name" value="TPR-like_helical_dom_sf"/>
</dbReference>
<evidence type="ECO:0000256" key="1">
    <source>
        <dbReference type="SAM" id="SignalP"/>
    </source>
</evidence>
<dbReference type="SUPFAM" id="SSF48452">
    <property type="entry name" value="TPR-like"/>
    <property type="match status" value="1"/>
</dbReference>
<dbReference type="Proteomes" id="UP001491088">
    <property type="component" value="Chromosome"/>
</dbReference>
<organism evidence="2 3">
    <name type="scientific">Polaribacter marinaquae</name>
    <dbReference type="NCBI Taxonomy" id="1642819"/>
    <lineage>
        <taxon>Bacteria</taxon>
        <taxon>Pseudomonadati</taxon>
        <taxon>Bacteroidota</taxon>
        <taxon>Flavobacteriia</taxon>
        <taxon>Flavobacteriales</taxon>
        <taxon>Flavobacteriaceae</taxon>
    </lineage>
</organism>
<dbReference type="Gene3D" id="1.25.40.10">
    <property type="entry name" value="Tetratricopeptide repeat domain"/>
    <property type="match status" value="1"/>
</dbReference>
<dbReference type="RefSeq" id="WP_340932439.1">
    <property type="nucleotide sequence ID" value="NZ_CP150496.1"/>
</dbReference>
<proteinExistence type="predicted"/>